<dbReference type="KEGG" id="tput:QJT81_21675"/>
<evidence type="ECO:0000313" key="2">
    <source>
        <dbReference type="EMBL" id="WGZ94352.1"/>
    </source>
</evidence>
<dbReference type="Proteomes" id="UP001301326">
    <property type="component" value="Chromosome"/>
</dbReference>
<organism evidence="2">
    <name type="scientific">Candidatus Thiothrix putei</name>
    <dbReference type="NCBI Taxonomy" id="3080811"/>
    <lineage>
        <taxon>Bacteria</taxon>
        <taxon>Pseudomonadati</taxon>
        <taxon>Pseudomonadota</taxon>
        <taxon>Gammaproteobacteria</taxon>
        <taxon>Thiotrichales</taxon>
        <taxon>Thiotrichaceae</taxon>
        <taxon>Thiothrix</taxon>
    </lineage>
</organism>
<evidence type="ECO:0000256" key="1">
    <source>
        <dbReference type="SAM" id="Phobius"/>
    </source>
</evidence>
<reference evidence="2" key="2">
    <citation type="submission" date="2023-04" db="EMBL/GenBank/DDBJ databases">
        <authorList>
            <person name="Beletskiy A.V."/>
            <person name="Mardanov A.V."/>
            <person name="Ravin N.V."/>
        </authorList>
    </citation>
    <scope>NUCLEOTIDE SEQUENCE</scope>
    <source>
        <strain evidence="2">GKL-02</strain>
    </source>
</reference>
<proteinExistence type="predicted"/>
<name>A0AA95KPF2_9GAMM</name>
<keyword evidence="1" id="KW-1133">Transmembrane helix</keyword>
<dbReference type="InterPro" id="IPR009045">
    <property type="entry name" value="Zn_M74/Hedgehog-like"/>
</dbReference>
<gene>
    <name evidence="2" type="ORF">QJT81_21675</name>
</gene>
<feature type="transmembrane region" description="Helical" evidence="1">
    <location>
        <begin position="49"/>
        <end position="68"/>
    </location>
</feature>
<dbReference type="Gene3D" id="3.30.1380.10">
    <property type="match status" value="1"/>
</dbReference>
<dbReference type="AlphaFoldDB" id="A0AA95KPF2"/>
<accession>A0AA95KPF2</accession>
<feature type="transmembrane region" description="Helical" evidence="1">
    <location>
        <begin position="6"/>
        <end position="28"/>
    </location>
</feature>
<sequence>MKHLTHLLVFLTLTALTQLGGIILWLSLPVLRLIRRPSRWQQTGLRGAAFLLIYALSVFSFVPTLAQWNGRVPLPCFASDAAPLQAANVGYCLLMRNYVTPATQTRLLTVARQFRKVHPDSTVRYLDANFPFLNGFPLLPHLSHNDGRKVDLAFFYQRKDTHEPLNTSPSWLGYWCYEQPQHPKEAACLGKSSYLRWDFDWLQSRYAAYEMDAVRTRTLLQLLAADAQKVLLEPHLQARLGVQAANVKFQGCRAARHDDHVHAQWSSAK</sequence>
<protein>
    <submittedName>
        <fullName evidence="2">Uncharacterized protein</fullName>
    </submittedName>
</protein>
<reference evidence="2" key="1">
    <citation type="journal article" date="2023" name="Int. J. Mol. Sci.">
        <title>Metagenomics Revealed a New Genus 'Candidatus Thiocaldithrix dubininis' gen. nov., sp. nov. and a New Species 'Candidatus Thiothrix putei' sp. nov. in the Family Thiotrichaceae, Some Members of Which Have Traits of Both Na+- and H+-Motive Energetics.</title>
        <authorList>
            <person name="Ravin N.V."/>
            <person name="Muntyan M.S."/>
            <person name="Smolyakov D.D."/>
            <person name="Rudenko T.S."/>
            <person name="Beletsky A.V."/>
            <person name="Mardanov A.V."/>
            <person name="Grabovich M.Y."/>
        </authorList>
    </citation>
    <scope>NUCLEOTIDE SEQUENCE</scope>
    <source>
        <strain evidence="2">GKL-02</strain>
    </source>
</reference>
<keyword evidence="1" id="KW-0812">Transmembrane</keyword>
<keyword evidence="1" id="KW-0472">Membrane</keyword>
<dbReference type="EMBL" id="CP124756">
    <property type="protein sequence ID" value="WGZ94352.1"/>
    <property type="molecule type" value="Genomic_DNA"/>
</dbReference>